<reference evidence="9" key="1">
    <citation type="submission" date="2023-02" db="EMBL/GenBank/DDBJ databases">
        <title>Genome of toxic invasive species Heracleum sosnowskyi carries increased number of genes despite the absence of recent whole-genome duplications.</title>
        <authorList>
            <person name="Schelkunov M."/>
            <person name="Shtratnikova V."/>
            <person name="Makarenko M."/>
            <person name="Klepikova A."/>
            <person name="Omelchenko D."/>
            <person name="Novikova G."/>
            <person name="Obukhova E."/>
            <person name="Bogdanov V."/>
            <person name="Penin A."/>
            <person name="Logacheva M."/>
        </authorList>
    </citation>
    <scope>NUCLEOTIDE SEQUENCE</scope>
    <source>
        <strain evidence="9">Hsosn_3</strain>
        <tissue evidence="9">Leaf</tissue>
    </source>
</reference>
<evidence type="ECO:0000256" key="3">
    <source>
        <dbReference type="ARBA" id="ARBA00022630"/>
    </source>
</evidence>
<evidence type="ECO:0000313" key="9">
    <source>
        <dbReference type="EMBL" id="KAK1374121.1"/>
    </source>
</evidence>
<evidence type="ECO:0000256" key="1">
    <source>
        <dbReference type="ARBA" id="ARBA00001974"/>
    </source>
</evidence>
<dbReference type="Gene3D" id="3.30.465.10">
    <property type="match status" value="1"/>
</dbReference>
<comment type="cofactor">
    <cofactor evidence="1">
        <name>FAD</name>
        <dbReference type="ChEBI" id="CHEBI:57692"/>
    </cofactor>
</comment>
<dbReference type="PANTHER" id="PTHR32448">
    <property type="entry name" value="OS08G0158400 PROTEIN"/>
    <property type="match status" value="1"/>
</dbReference>
<dbReference type="Proteomes" id="UP001237642">
    <property type="component" value="Unassembled WGS sequence"/>
</dbReference>
<accession>A0AAD8HVQ3</accession>
<dbReference type="SUPFAM" id="SSF56176">
    <property type="entry name" value="FAD-binding/transporter-associated domain-like"/>
    <property type="match status" value="1"/>
</dbReference>
<dbReference type="Pfam" id="PF01565">
    <property type="entry name" value="FAD_binding_4"/>
    <property type="match status" value="1"/>
</dbReference>
<keyword evidence="3" id="KW-0285">Flavoprotein</keyword>
<feature type="domain" description="FAD-binding PCMH-type" evidence="8">
    <location>
        <begin position="73"/>
        <end position="247"/>
    </location>
</feature>
<evidence type="ECO:0000256" key="2">
    <source>
        <dbReference type="ARBA" id="ARBA00005466"/>
    </source>
</evidence>
<dbReference type="InterPro" id="IPR016166">
    <property type="entry name" value="FAD-bd_PCMH"/>
</dbReference>
<organism evidence="9 10">
    <name type="scientific">Heracleum sosnowskyi</name>
    <dbReference type="NCBI Taxonomy" id="360622"/>
    <lineage>
        <taxon>Eukaryota</taxon>
        <taxon>Viridiplantae</taxon>
        <taxon>Streptophyta</taxon>
        <taxon>Embryophyta</taxon>
        <taxon>Tracheophyta</taxon>
        <taxon>Spermatophyta</taxon>
        <taxon>Magnoliopsida</taxon>
        <taxon>eudicotyledons</taxon>
        <taxon>Gunneridae</taxon>
        <taxon>Pentapetalae</taxon>
        <taxon>asterids</taxon>
        <taxon>campanulids</taxon>
        <taxon>Apiales</taxon>
        <taxon>Apiaceae</taxon>
        <taxon>Apioideae</taxon>
        <taxon>apioid superclade</taxon>
        <taxon>Tordylieae</taxon>
        <taxon>Tordyliinae</taxon>
        <taxon>Heracleum</taxon>
    </lineage>
</organism>
<protein>
    <submittedName>
        <fullName evidence="9">Berberine bridge enzyme-like 18</fullName>
    </submittedName>
</protein>
<keyword evidence="10" id="KW-1185">Reference proteome</keyword>
<dbReference type="GO" id="GO:0016491">
    <property type="term" value="F:oxidoreductase activity"/>
    <property type="evidence" value="ECO:0007669"/>
    <property type="project" value="InterPro"/>
</dbReference>
<dbReference type="InterPro" id="IPR016167">
    <property type="entry name" value="FAD-bd_PCMH_sub1"/>
</dbReference>
<keyword evidence="4 7" id="KW-0732">Signal</keyword>
<evidence type="ECO:0000313" key="10">
    <source>
        <dbReference type="Proteomes" id="UP001237642"/>
    </source>
</evidence>
<dbReference type="InterPro" id="IPR036318">
    <property type="entry name" value="FAD-bd_PCMH-like_sf"/>
</dbReference>
<dbReference type="Gene3D" id="3.30.43.10">
    <property type="entry name" value="Uridine Diphospho-n-acetylenolpyruvylglucosamine Reductase, domain 2"/>
    <property type="match status" value="1"/>
</dbReference>
<evidence type="ECO:0000256" key="7">
    <source>
        <dbReference type="SAM" id="SignalP"/>
    </source>
</evidence>
<gene>
    <name evidence="9" type="ORF">POM88_030314</name>
</gene>
<feature type="signal peptide" evidence="7">
    <location>
        <begin position="1"/>
        <end position="26"/>
    </location>
</feature>
<comment type="caution">
    <text evidence="9">The sequence shown here is derived from an EMBL/GenBank/DDBJ whole genome shotgun (WGS) entry which is preliminary data.</text>
</comment>
<comment type="similarity">
    <text evidence="2">Belongs to the oxygen-dependent FAD-linked oxidoreductase family.</text>
</comment>
<keyword evidence="6" id="KW-0325">Glycoprotein</keyword>
<dbReference type="InterPro" id="IPR006094">
    <property type="entry name" value="Oxid_FAD_bind_N"/>
</dbReference>
<dbReference type="PROSITE" id="PS51387">
    <property type="entry name" value="FAD_PCMH"/>
    <property type="match status" value="1"/>
</dbReference>
<dbReference type="InterPro" id="IPR012951">
    <property type="entry name" value="BBE"/>
</dbReference>
<evidence type="ECO:0000259" key="8">
    <source>
        <dbReference type="PROSITE" id="PS51387"/>
    </source>
</evidence>
<dbReference type="InterPro" id="IPR016169">
    <property type="entry name" value="FAD-bd_PCMH_sub2"/>
</dbReference>
<evidence type="ECO:0000256" key="4">
    <source>
        <dbReference type="ARBA" id="ARBA00022729"/>
    </source>
</evidence>
<dbReference type="AlphaFoldDB" id="A0AAD8HVQ3"/>
<evidence type="ECO:0000256" key="6">
    <source>
        <dbReference type="ARBA" id="ARBA00023180"/>
    </source>
</evidence>
<dbReference type="Gene3D" id="3.40.462.20">
    <property type="match status" value="1"/>
</dbReference>
<evidence type="ECO:0000256" key="5">
    <source>
        <dbReference type="ARBA" id="ARBA00022827"/>
    </source>
</evidence>
<proteinExistence type="inferred from homology"/>
<feature type="chain" id="PRO_5042265284" evidence="7">
    <location>
        <begin position="27"/>
        <end position="535"/>
    </location>
</feature>
<dbReference type="EMBL" id="JAUIZM010000007">
    <property type="protein sequence ID" value="KAK1374121.1"/>
    <property type="molecule type" value="Genomic_DNA"/>
</dbReference>
<dbReference type="Pfam" id="PF08031">
    <property type="entry name" value="BBE"/>
    <property type="match status" value="1"/>
</dbReference>
<sequence>MKFPTFYLHYSLAFFLVSTFSWSSLASTEPNYIGLDFVSCLRASIGVVYTPTDSNYTSALLYSINNLRFAQPQTPKPIAIAIPDTELAIVAAIFCCKTHGVEMRVRSGGHSFEGFSYVANVTFMVLDLRSFNKVTPDLTTATAWVDSGVTNGELYYWISQATSAYGFPSGLWSNVGVGGIISGGGYGMMRRKFGLAADQVINARLIDANGIIHTRLTMGEELFWAIRGGGGGSFGIVVSWQVNLIPVPETVTIFRVIRTLEQNLTNIFYRWQSVAANFPYEMDIRCTGQAVLSEASPRADKKTMAMLFESLYLGGVDDMLSVMQEQFPELGLVPEDCIEVSWIKAMQFFSNFPLEAPTEILLNKTILPRPAFKGRSDFTQVPIPIEGLEGIWDFMFQLPNQTATLQFTPFGGRMNEISDSAIPFPYRAGYLYMINFFALTDVDEAGRLQWVRNLDTYFTPYVTSNPRSAYVNYVNVWMGSNNPTGPTSYAQARIWGERYFKNNFRRLVTIKTAVDPLNFFRFEQSIPPLSLFSDM</sequence>
<name>A0AAD8HVQ3_9APIA</name>
<keyword evidence="5" id="KW-0274">FAD</keyword>
<reference evidence="9" key="2">
    <citation type="submission" date="2023-05" db="EMBL/GenBank/DDBJ databases">
        <authorList>
            <person name="Schelkunov M.I."/>
        </authorList>
    </citation>
    <scope>NUCLEOTIDE SEQUENCE</scope>
    <source>
        <strain evidence="9">Hsosn_3</strain>
        <tissue evidence="9">Leaf</tissue>
    </source>
</reference>
<dbReference type="GO" id="GO:0071949">
    <property type="term" value="F:FAD binding"/>
    <property type="evidence" value="ECO:0007669"/>
    <property type="project" value="InterPro"/>
</dbReference>